<evidence type="ECO:0000313" key="2">
    <source>
        <dbReference type="Proteomes" id="UP000823775"/>
    </source>
</evidence>
<evidence type="ECO:0000313" key="1">
    <source>
        <dbReference type="EMBL" id="MCE5166058.1"/>
    </source>
</evidence>
<gene>
    <name evidence="1" type="ORF">HAX54_014368</name>
</gene>
<feature type="non-terminal residue" evidence="1">
    <location>
        <position position="1"/>
    </location>
</feature>
<name>A0ABS8Y605_DATST</name>
<proteinExistence type="predicted"/>
<feature type="non-terminal residue" evidence="1">
    <location>
        <position position="71"/>
    </location>
</feature>
<protein>
    <submittedName>
        <fullName evidence="1">Uncharacterized protein</fullName>
    </submittedName>
</protein>
<comment type="caution">
    <text evidence="1">The sequence shown here is derived from an EMBL/GenBank/DDBJ whole genome shotgun (WGS) entry which is preliminary data.</text>
</comment>
<sequence>EVARTQRLRRKTLLGIDSTKAWRPGLPMVNYENLDEKIHEKGWKRTSRTANIVPMQRARDRCSGAQSTKKP</sequence>
<dbReference type="Proteomes" id="UP000823775">
    <property type="component" value="Unassembled WGS sequence"/>
</dbReference>
<reference evidence="1 2" key="1">
    <citation type="journal article" date="2021" name="BMC Genomics">
        <title>Datura genome reveals duplications of psychoactive alkaloid biosynthetic genes and high mutation rate following tissue culture.</title>
        <authorList>
            <person name="Rajewski A."/>
            <person name="Carter-House D."/>
            <person name="Stajich J."/>
            <person name="Litt A."/>
        </authorList>
    </citation>
    <scope>NUCLEOTIDE SEQUENCE [LARGE SCALE GENOMIC DNA]</scope>
    <source>
        <strain evidence="1">AR-01</strain>
    </source>
</reference>
<organism evidence="1 2">
    <name type="scientific">Datura stramonium</name>
    <name type="common">Jimsonweed</name>
    <name type="synonym">Common thornapple</name>
    <dbReference type="NCBI Taxonomy" id="4076"/>
    <lineage>
        <taxon>Eukaryota</taxon>
        <taxon>Viridiplantae</taxon>
        <taxon>Streptophyta</taxon>
        <taxon>Embryophyta</taxon>
        <taxon>Tracheophyta</taxon>
        <taxon>Spermatophyta</taxon>
        <taxon>Magnoliopsida</taxon>
        <taxon>eudicotyledons</taxon>
        <taxon>Gunneridae</taxon>
        <taxon>Pentapetalae</taxon>
        <taxon>asterids</taxon>
        <taxon>lamiids</taxon>
        <taxon>Solanales</taxon>
        <taxon>Solanaceae</taxon>
        <taxon>Solanoideae</taxon>
        <taxon>Datureae</taxon>
        <taxon>Datura</taxon>
    </lineage>
</organism>
<dbReference type="EMBL" id="JACEIK010018921">
    <property type="protein sequence ID" value="MCE5166058.1"/>
    <property type="molecule type" value="Genomic_DNA"/>
</dbReference>
<accession>A0ABS8Y605</accession>
<keyword evidence="2" id="KW-1185">Reference proteome</keyword>